<gene>
    <name evidence="3" type="ORF">JQX41_22345</name>
    <name evidence="4" type="ORF">JQX48_22385</name>
</gene>
<proteinExistence type="predicted"/>
<dbReference type="OrthoDB" id="8261795at2"/>
<dbReference type="EMBL" id="JAFBXF010000025">
    <property type="protein sequence ID" value="MBM2419728.1"/>
    <property type="molecule type" value="Genomic_DNA"/>
</dbReference>
<evidence type="ECO:0000313" key="3">
    <source>
        <dbReference type="EMBL" id="MBM2415055.1"/>
    </source>
</evidence>
<accession>A0A9Q2P2I6</accession>
<dbReference type="PANTHER" id="PTHR33055">
    <property type="entry name" value="TRANSPOSASE FOR INSERTION SEQUENCE ELEMENT IS1111A"/>
    <property type="match status" value="1"/>
</dbReference>
<feature type="domain" description="Transposase IS110-like N-terminal" evidence="1">
    <location>
        <begin position="6"/>
        <end position="144"/>
    </location>
</feature>
<organism evidence="3 5">
    <name type="scientific">Marivita cryptomonadis</name>
    <dbReference type="NCBI Taxonomy" id="505252"/>
    <lineage>
        <taxon>Bacteria</taxon>
        <taxon>Pseudomonadati</taxon>
        <taxon>Pseudomonadota</taxon>
        <taxon>Alphaproteobacteria</taxon>
        <taxon>Rhodobacterales</taxon>
        <taxon>Roseobacteraceae</taxon>
        <taxon>Marivita</taxon>
    </lineage>
</organism>
<dbReference type="GO" id="GO:0003677">
    <property type="term" value="F:DNA binding"/>
    <property type="evidence" value="ECO:0007669"/>
    <property type="project" value="InterPro"/>
</dbReference>
<evidence type="ECO:0000259" key="1">
    <source>
        <dbReference type="Pfam" id="PF01548"/>
    </source>
</evidence>
<protein>
    <submittedName>
        <fullName evidence="3">IS110 family transposase</fullName>
    </submittedName>
</protein>
<dbReference type="NCBIfam" id="NF033542">
    <property type="entry name" value="transpos_IS110"/>
    <property type="match status" value="1"/>
</dbReference>
<dbReference type="GO" id="GO:0004803">
    <property type="term" value="F:transposase activity"/>
    <property type="evidence" value="ECO:0007669"/>
    <property type="project" value="InterPro"/>
</dbReference>
<dbReference type="Proteomes" id="UP000755667">
    <property type="component" value="Unassembled WGS sequence"/>
</dbReference>
<dbReference type="GeneID" id="62643332"/>
<reference evidence="3 6" key="1">
    <citation type="submission" date="2021-01" db="EMBL/GenBank/DDBJ databases">
        <title>Diatom-associated Roseobacters Show Island Model of Population Structure.</title>
        <authorList>
            <person name="Qu L."/>
            <person name="Feng X."/>
            <person name="Chen Y."/>
            <person name="Li L."/>
            <person name="Wang X."/>
            <person name="Hu Z."/>
            <person name="Wang H."/>
            <person name="Luo H."/>
        </authorList>
    </citation>
    <scope>NUCLEOTIDE SEQUENCE</scope>
    <source>
        <strain evidence="4 6">CC28-63</strain>
        <strain evidence="3">CC28-69</strain>
    </source>
</reference>
<dbReference type="InterPro" id="IPR047650">
    <property type="entry name" value="Transpos_IS110"/>
</dbReference>
<keyword evidence="6" id="KW-1185">Reference proteome</keyword>
<dbReference type="GO" id="GO:0006313">
    <property type="term" value="P:DNA transposition"/>
    <property type="evidence" value="ECO:0007669"/>
    <property type="project" value="InterPro"/>
</dbReference>
<dbReference type="InterPro" id="IPR002525">
    <property type="entry name" value="Transp_IS110-like_N"/>
</dbReference>
<feature type="domain" description="Transposase IS116/IS110/IS902 C-terminal" evidence="2">
    <location>
        <begin position="212"/>
        <end position="286"/>
    </location>
</feature>
<dbReference type="Proteomes" id="UP000809440">
    <property type="component" value="Unassembled WGS sequence"/>
</dbReference>
<name>A0A9Q2P2I6_9RHOB</name>
<evidence type="ECO:0000313" key="5">
    <source>
        <dbReference type="Proteomes" id="UP000755667"/>
    </source>
</evidence>
<dbReference type="EMBL" id="JAFBXE010000025">
    <property type="protein sequence ID" value="MBM2415055.1"/>
    <property type="molecule type" value="Genomic_DNA"/>
</dbReference>
<dbReference type="InterPro" id="IPR003346">
    <property type="entry name" value="Transposase_20"/>
</dbReference>
<dbReference type="AlphaFoldDB" id="A0A9Q2P2I6"/>
<dbReference type="Pfam" id="PF01548">
    <property type="entry name" value="DEDD_Tnp_IS110"/>
    <property type="match status" value="1"/>
</dbReference>
<dbReference type="RefSeq" id="WP_085633661.1">
    <property type="nucleotide sequence ID" value="NZ_JAFBWU010000025.1"/>
</dbReference>
<comment type="caution">
    <text evidence="3">The sequence shown here is derived from an EMBL/GenBank/DDBJ whole genome shotgun (WGS) entry which is preliminary data.</text>
</comment>
<sequence>MGIAIVGIDLGKNVCSIVEADEVGMVLRRRRVRRDKLVDHLSKLNPCVVAMEASCGAHHLAGQAASQGHEVRLMSPEYVRPYVKAQKNDERDAEAIVEAATRPTMRFVTPKSEDQLDIQALHRVRDRLVGQRTSLMNQIRGLLLERGLTTAQGRARLADFVDALLADDDAPVSSRILMVLKDMRAEWQELDRRVKIFDAEFAAFAKSDEQAHRLVSIPGIGPLTASALVASVGDATAFAHARDLAAWIGLVPRQTTTGGKPRLGGITRRGNKYLRKNLVHGARAALPVLARSQTNLGRWLSNLLTRAHPNTVVVALANRLARIAWAVLTQNRLFQPEVPARTS</sequence>
<evidence type="ECO:0000313" key="6">
    <source>
        <dbReference type="Proteomes" id="UP000809440"/>
    </source>
</evidence>
<evidence type="ECO:0000259" key="2">
    <source>
        <dbReference type="Pfam" id="PF02371"/>
    </source>
</evidence>
<evidence type="ECO:0000313" key="4">
    <source>
        <dbReference type="EMBL" id="MBM2419728.1"/>
    </source>
</evidence>
<dbReference type="PANTHER" id="PTHR33055:SF3">
    <property type="entry name" value="PUTATIVE TRANSPOSASE FOR IS117-RELATED"/>
    <property type="match status" value="1"/>
</dbReference>
<dbReference type="Pfam" id="PF02371">
    <property type="entry name" value="Transposase_20"/>
    <property type="match status" value="1"/>
</dbReference>